<dbReference type="InterPro" id="IPR009577">
    <property type="entry name" value="Sm_multidrug_ex"/>
</dbReference>
<evidence type="ECO:0008006" key="3">
    <source>
        <dbReference type="Google" id="ProtNLM"/>
    </source>
</evidence>
<dbReference type="HOGENOM" id="CLU_097791_0_0_2"/>
<dbReference type="Proteomes" id="UP000001400">
    <property type="component" value="Chromosome"/>
</dbReference>
<protein>
    <recommendedName>
        <fullName evidence="3">Small multi-drug export protein</fullName>
    </recommendedName>
</protein>
<evidence type="ECO:0000313" key="1">
    <source>
        <dbReference type="EMBL" id="ADD07961.1"/>
    </source>
</evidence>
<dbReference type="STRING" id="439481.Aboo_0149"/>
<name>B5IET9_ACIB4</name>
<accession>B5IET9</accession>
<dbReference type="KEGG" id="abi:Aboo_0149"/>
<reference evidence="1" key="1">
    <citation type="submission" date="2010-02" db="EMBL/GenBank/DDBJ databases">
        <title>Complete sequence of Aciduliprofundum boonei T469.</title>
        <authorList>
            <consortium name="US DOE Joint Genome Institute"/>
            <person name="Lucas S."/>
            <person name="Copeland A."/>
            <person name="Lapidus A."/>
            <person name="Cheng J.-F."/>
            <person name="Bruce D."/>
            <person name="Goodwin L."/>
            <person name="Pitluck S."/>
            <person name="Saunders E."/>
            <person name="Detter J.C."/>
            <person name="Han C."/>
            <person name="Tapia R."/>
            <person name="Land M."/>
            <person name="Hauser L."/>
            <person name="Kyrpides N."/>
            <person name="Mikhailova N."/>
            <person name="Flores G."/>
            <person name="Reysenbach A.-L."/>
            <person name="Woyke T."/>
        </authorList>
    </citation>
    <scope>NUCLEOTIDE SEQUENCE</scope>
    <source>
        <strain evidence="1">T469</strain>
    </source>
</reference>
<keyword evidence="2" id="KW-1185">Reference proteome</keyword>
<dbReference type="AlphaFoldDB" id="B5IET9"/>
<dbReference type="GeneID" id="8827086"/>
<dbReference type="Pfam" id="PF06695">
    <property type="entry name" value="Sm_multidrug_ex"/>
    <property type="match status" value="1"/>
</dbReference>
<sequence length="237" mass="26901">MDRETMAVFVVRLYHFLYPIYAGTIFIITLYMVFPSLFLKVGTILLLYLIPPAGKESMVPALVVIFSPIYGFYGVLIAAALITVIDSIVAWWTVWNWDLLKYVPLLNIYVRKIEEVGKKKWEKHTVIRKFAYAGLAAFVAIPFQGSGGFTAALIGRLLAMNEFKILLSVVVGSFTGSFIIALLAYFSLWSFKEWGIFAVGGIVIFILVFVVVYLWLRGEKNENNGDGWSRIHRKSHR</sequence>
<organism evidence="1 2">
    <name type="scientific">Aciduliprofundum boonei (strain DSM 19572 / T469)</name>
    <dbReference type="NCBI Taxonomy" id="439481"/>
    <lineage>
        <taxon>Archaea</taxon>
        <taxon>Methanobacteriati</taxon>
        <taxon>Thermoplasmatota</taxon>
        <taxon>DHVE2 group</taxon>
        <taxon>Candidatus Aciduliprofundum</taxon>
    </lineage>
</organism>
<dbReference type="eggNOG" id="arCOG01330">
    <property type="taxonomic scope" value="Archaea"/>
</dbReference>
<proteinExistence type="predicted"/>
<dbReference type="OrthoDB" id="116567at2157"/>
<evidence type="ECO:0000313" key="2">
    <source>
        <dbReference type="Proteomes" id="UP000001400"/>
    </source>
</evidence>
<dbReference type="EMBL" id="CP001941">
    <property type="protein sequence ID" value="ADD07961.1"/>
    <property type="molecule type" value="Genomic_DNA"/>
</dbReference>
<gene>
    <name evidence="1" type="ordered locus">Aboo_0149</name>
</gene>
<dbReference type="RefSeq" id="WP_008085119.1">
    <property type="nucleotide sequence ID" value="NC_013926.1"/>
</dbReference>